<dbReference type="AlphaFoldDB" id="T2IX79"/>
<dbReference type="EMBL" id="CAQL01000690">
    <property type="protein sequence ID" value="CCQ56730.1"/>
    <property type="molecule type" value="Genomic_DNA"/>
</dbReference>
<name>T2IX79_CROWT</name>
<comment type="caution">
    <text evidence="2">The sequence shown here is derived from an EMBL/GenBank/DDBJ whole genome shotgun (WGS) entry which is preliminary data.</text>
</comment>
<evidence type="ECO:0000313" key="3">
    <source>
        <dbReference type="Proteomes" id="UP000017981"/>
    </source>
</evidence>
<organism evidence="2 3">
    <name type="scientific">Crocosphaera watsonii WH 0005</name>
    <dbReference type="NCBI Taxonomy" id="423472"/>
    <lineage>
        <taxon>Bacteria</taxon>
        <taxon>Bacillati</taxon>
        <taxon>Cyanobacteriota</taxon>
        <taxon>Cyanophyceae</taxon>
        <taxon>Oscillatoriophycideae</taxon>
        <taxon>Chroococcales</taxon>
        <taxon>Aphanothecaceae</taxon>
        <taxon>Crocosphaera</taxon>
    </lineage>
</organism>
<protein>
    <submittedName>
        <fullName evidence="2">Uncharacterized protein</fullName>
    </submittedName>
</protein>
<reference evidence="2 3" key="1">
    <citation type="submission" date="2013-01" db="EMBL/GenBank/DDBJ databases">
        <authorList>
            <person name="Bench S."/>
        </authorList>
    </citation>
    <scope>NUCLEOTIDE SEQUENCE [LARGE SCALE GENOMIC DNA]</scope>
    <source>
        <strain evidence="2 3">WH 0005</strain>
    </source>
</reference>
<accession>T2IX79</accession>
<proteinExistence type="predicted"/>
<dbReference type="RefSeq" id="WP_021833290.1">
    <property type="nucleotide sequence ID" value="NZ_CAQL01000690.1"/>
</dbReference>
<evidence type="ECO:0000313" key="2">
    <source>
        <dbReference type="EMBL" id="CCQ56730.1"/>
    </source>
</evidence>
<reference evidence="2 3" key="2">
    <citation type="submission" date="2013-09" db="EMBL/GenBank/DDBJ databases">
        <title>Whole genome comparison of six Crocosphaera watsonii strains with differing phenotypes.</title>
        <authorList>
            <person name="Bench S.R."/>
            <person name="Heller P."/>
            <person name="Frank I."/>
            <person name="Arciniega M."/>
            <person name="Shilova I.N."/>
            <person name="Zehr J.P."/>
        </authorList>
    </citation>
    <scope>NUCLEOTIDE SEQUENCE [LARGE SCALE GENOMIC DNA]</scope>
    <source>
        <strain evidence="2 3">WH 0005</strain>
    </source>
</reference>
<dbReference type="Proteomes" id="UP000017981">
    <property type="component" value="Unassembled WGS sequence"/>
</dbReference>
<evidence type="ECO:0000256" key="1">
    <source>
        <dbReference type="SAM" id="MobiDB-lite"/>
    </source>
</evidence>
<sequence length="106" mass="12000">MTPQKLKKTTRKRNDSAIERAKTITSAILQWNQDHPDDSWAVNHGLLEKTFGINRPAAGRFLEAHSSLVAQVNQVGNVKNIRSHNRRKDPTPLKSFVDTFVKHSSN</sequence>
<gene>
    <name evidence="2" type="ORF">CWATWH0005_1860</name>
</gene>
<feature type="region of interest" description="Disordered" evidence="1">
    <location>
        <begin position="79"/>
        <end position="106"/>
    </location>
</feature>